<dbReference type="EMBL" id="CP129682">
    <property type="protein sequence ID" value="XDS49430.1"/>
    <property type="molecule type" value="Genomic_DNA"/>
</dbReference>
<evidence type="ECO:0000256" key="1">
    <source>
        <dbReference type="ARBA" id="ARBA00006484"/>
    </source>
</evidence>
<dbReference type="SMART" id="SM00822">
    <property type="entry name" value="PKS_KR"/>
    <property type="match status" value="1"/>
</dbReference>
<evidence type="ECO:0000259" key="4">
    <source>
        <dbReference type="SMART" id="SM00822"/>
    </source>
</evidence>
<evidence type="ECO:0000313" key="6">
    <source>
        <dbReference type="EMBL" id="XDS49430.1"/>
    </source>
</evidence>
<organism evidence="5">
    <name type="scientific">Bifidobacterium fermentum</name>
    <dbReference type="NCBI Taxonomy" id="3059035"/>
    <lineage>
        <taxon>Bacteria</taxon>
        <taxon>Bacillati</taxon>
        <taxon>Actinomycetota</taxon>
        <taxon>Actinomycetes</taxon>
        <taxon>Bifidobacteriales</taxon>
        <taxon>Bifidobacteriaceae</taxon>
        <taxon>Bifidobacterium</taxon>
    </lineage>
</organism>
<protein>
    <submittedName>
        <fullName evidence="5">SDR family NAD(P)-dependent oxidoreductase</fullName>
    </submittedName>
</protein>
<evidence type="ECO:0000313" key="7">
    <source>
        <dbReference type="EMBL" id="XDS50648.1"/>
    </source>
</evidence>
<accession>A0AB39U9T7</accession>
<comment type="similarity">
    <text evidence="1 3">Belongs to the short-chain dehydrogenases/reductases (SDR) family.</text>
</comment>
<dbReference type="KEGG" id="bfk:QN062_00020"/>
<dbReference type="EMBL" id="CP129683">
    <property type="protein sequence ID" value="XDS50648.1"/>
    <property type="molecule type" value="Genomic_DNA"/>
</dbReference>
<dbReference type="InterPro" id="IPR002347">
    <property type="entry name" value="SDR_fam"/>
</dbReference>
<dbReference type="PANTHER" id="PTHR24322:SF736">
    <property type="entry name" value="RETINOL DEHYDROGENASE 10"/>
    <property type="match status" value="1"/>
</dbReference>
<evidence type="ECO:0000313" key="5">
    <source>
        <dbReference type="EMBL" id="XDS45787.1"/>
    </source>
</evidence>
<dbReference type="RefSeq" id="WP_369341612.1">
    <property type="nucleotide sequence ID" value="NZ_CP129675.1"/>
</dbReference>
<dbReference type="PANTHER" id="PTHR24322">
    <property type="entry name" value="PKSB"/>
    <property type="match status" value="1"/>
</dbReference>
<name>A0AB39U9T7_9BIFI</name>
<dbReference type="PRINTS" id="PR00081">
    <property type="entry name" value="GDHRDH"/>
</dbReference>
<dbReference type="AlphaFoldDB" id="A0AB39U9T7"/>
<dbReference type="InterPro" id="IPR057326">
    <property type="entry name" value="KR_dom"/>
</dbReference>
<sequence>MIKAQEALNMARNLGTQAADYATNFVEEHGVALKRTQSAARFQGARVVITGAGSGLGKAVARLIVAEGGRVALWGQHKTNIQEVADELNEQYGTASHPVAFPFRVDVSQAPAVNRTAQKTIDALGGVNVVINNAGIISGRLFRELDDRSIRQTFAVNSMALFWVTKAFLNELEKHRRAHIVNVASIAGYVSVARQTDYSASKCAAVGFTNALRAELKSEHSSVKTLLVCPYYIDTGMFSGVDAGLLRRAMRMLSTEKVADAIVDAVANGKERLFVPKVGELGTLLAALPVSLADRLLDVMHANDAMAHFVGKGETKPAE</sequence>
<dbReference type="SUPFAM" id="SSF51735">
    <property type="entry name" value="NAD(P)-binding Rossmann-fold domains"/>
    <property type="match status" value="1"/>
</dbReference>
<dbReference type="EMBL" id="CP129675">
    <property type="protein sequence ID" value="XDS45787.1"/>
    <property type="molecule type" value="Genomic_DNA"/>
</dbReference>
<dbReference type="InterPro" id="IPR036291">
    <property type="entry name" value="NAD(P)-bd_dom_sf"/>
</dbReference>
<dbReference type="Pfam" id="PF00106">
    <property type="entry name" value="adh_short"/>
    <property type="match status" value="1"/>
</dbReference>
<evidence type="ECO:0000256" key="2">
    <source>
        <dbReference type="ARBA" id="ARBA00023002"/>
    </source>
</evidence>
<evidence type="ECO:0000256" key="3">
    <source>
        <dbReference type="RuleBase" id="RU000363"/>
    </source>
</evidence>
<reference evidence="5" key="1">
    <citation type="submission" date="2023-07" db="EMBL/GenBank/DDBJ databases">
        <title>Bifidobacterium aquikefiriaerophilum sp. nov. and Bifidobacterium eccum sp. nov., isolated from water kefir.</title>
        <authorList>
            <person name="Breselge S."/>
            <person name="Bellassi P."/>
            <person name="Barcenilla C."/>
            <person name="Alvarez-Ordonez A."/>
            <person name="Morelli L."/>
            <person name="Cotter P.D."/>
        </authorList>
    </citation>
    <scope>NUCLEOTIDE SEQUENCE</scope>
    <source>
        <strain evidence="7">WK012_4_13</strain>
        <strain evidence="6">WK013_4_14</strain>
        <strain evidence="5">WK048_4_13</strain>
    </source>
</reference>
<dbReference type="GO" id="GO:0016616">
    <property type="term" value="F:oxidoreductase activity, acting on the CH-OH group of donors, NAD or NADP as acceptor"/>
    <property type="evidence" value="ECO:0007669"/>
    <property type="project" value="TreeGrafter"/>
</dbReference>
<dbReference type="PRINTS" id="PR00080">
    <property type="entry name" value="SDRFAMILY"/>
</dbReference>
<gene>
    <name evidence="7" type="ORF">QN062_00020</name>
    <name evidence="6" type="ORF">QN216_04025</name>
    <name evidence="5" type="ORF">QN217_06420</name>
</gene>
<feature type="domain" description="Ketoreductase" evidence="4">
    <location>
        <begin position="45"/>
        <end position="255"/>
    </location>
</feature>
<keyword evidence="2" id="KW-0560">Oxidoreductase</keyword>
<dbReference type="Gene3D" id="3.40.50.720">
    <property type="entry name" value="NAD(P)-binding Rossmann-like Domain"/>
    <property type="match status" value="1"/>
</dbReference>
<proteinExistence type="inferred from homology"/>